<dbReference type="PANTHER" id="PTHR43776">
    <property type="entry name" value="TRANSPORT ATP-BINDING PROTEIN"/>
    <property type="match status" value="1"/>
</dbReference>
<evidence type="ECO:0000256" key="2">
    <source>
        <dbReference type="ARBA" id="ARBA00022448"/>
    </source>
</evidence>
<dbReference type="Gene3D" id="3.40.50.300">
    <property type="entry name" value="P-loop containing nucleotide triphosphate hydrolases"/>
    <property type="match status" value="1"/>
</dbReference>
<evidence type="ECO:0000256" key="1">
    <source>
        <dbReference type="ARBA" id="ARBA00005417"/>
    </source>
</evidence>
<dbReference type="GO" id="GO:0005524">
    <property type="term" value="F:ATP binding"/>
    <property type="evidence" value="ECO:0007669"/>
    <property type="project" value="UniProtKB-KW"/>
</dbReference>
<gene>
    <name evidence="6" type="ORF">A9Q84_10015</name>
</gene>
<dbReference type="PROSITE" id="PS00211">
    <property type="entry name" value="ABC_TRANSPORTER_1"/>
    <property type="match status" value="1"/>
</dbReference>
<name>A0A1Y5FCJ9_9BACT</name>
<dbReference type="PROSITE" id="PS50893">
    <property type="entry name" value="ABC_TRANSPORTER_2"/>
    <property type="match status" value="1"/>
</dbReference>
<accession>A0A1Y5FCJ9</accession>
<dbReference type="PANTHER" id="PTHR43776:SF7">
    <property type="entry name" value="D,D-DIPEPTIDE TRANSPORT ATP-BINDING PROTEIN DDPF-RELATED"/>
    <property type="match status" value="1"/>
</dbReference>
<reference evidence="7" key="1">
    <citation type="journal article" date="2017" name="Proc. Natl. Acad. Sci. U.S.A.">
        <title>Simulation of Deepwater Horizon oil plume reveals substrate specialization within a complex community of hydrocarbon-degraders.</title>
        <authorList>
            <person name="Hu P."/>
            <person name="Dubinsky E.A."/>
            <person name="Probst A.J."/>
            <person name="Wang J."/>
            <person name="Sieber C.M.K."/>
            <person name="Tom L.M."/>
            <person name="Gardinali P."/>
            <person name="Banfield J.F."/>
            <person name="Atlas R.M."/>
            <person name="Andersen G.L."/>
        </authorList>
    </citation>
    <scope>NUCLEOTIDE SEQUENCE [LARGE SCALE GENOMIC DNA]</scope>
</reference>
<comment type="similarity">
    <text evidence="1">Belongs to the ABC transporter superfamily.</text>
</comment>
<evidence type="ECO:0000313" key="6">
    <source>
        <dbReference type="EMBL" id="OUR96669.1"/>
    </source>
</evidence>
<dbReference type="Pfam" id="PF08352">
    <property type="entry name" value="oligo_HPY"/>
    <property type="match status" value="1"/>
</dbReference>
<dbReference type="NCBIfam" id="TIGR01727">
    <property type="entry name" value="oligo_HPY"/>
    <property type="match status" value="1"/>
</dbReference>
<comment type="caution">
    <text evidence="6">The sequence shown here is derived from an EMBL/GenBank/DDBJ whole genome shotgun (WGS) entry which is preliminary data.</text>
</comment>
<dbReference type="SMART" id="SM00382">
    <property type="entry name" value="AAA"/>
    <property type="match status" value="1"/>
</dbReference>
<dbReference type="SUPFAM" id="SSF52540">
    <property type="entry name" value="P-loop containing nucleoside triphosphate hydrolases"/>
    <property type="match status" value="1"/>
</dbReference>
<dbReference type="Proteomes" id="UP000196531">
    <property type="component" value="Unassembled WGS sequence"/>
</dbReference>
<dbReference type="CDD" id="cd03257">
    <property type="entry name" value="ABC_NikE_OppD_transporters"/>
    <property type="match status" value="1"/>
</dbReference>
<dbReference type="InterPro" id="IPR013563">
    <property type="entry name" value="Oligopep_ABC_C"/>
</dbReference>
<keyword evidence="2" id="KW-0813">Transport</keyword>
<dbReference type="GO" id="GO:0015833">
    <property type="term" value="P:peptide transport"/>
    <property type="evidence" value="ECO:0007669"/>
    <property type="project" value="InterPro"/>
</dbReference>
<evidence type="ECO:0000256" key="3">
    <source>
        <dbReference type="ARBA" id="ARBA00022741"/>
    </source>
</evidence>
<evidence type="ECO:0000259" key="5">
    <source>
        <dbReference type="PROSITE" id="PS50893"/>
    </source>
</evidence>
<dbReference type="InterPro" id="IPR027417">
    <property type="entry name" value="P-loop_NTPase"/>
</dbReference>
<keyword evidence="4 6" id="KW-0067">ATP-binding</keyword>
<dbReference type="FunFam" id="3.40.50.300:FF:000016">
    <property type="entry name" value="Oligopeptide ABC transporter ATP-binding component"/>
    <property type="match status" value="1"/>
</dbReference>
<organism evidence="6 7">
    <name type="scientific">Halobacteriovorax marinus</name>
    <dbReference type="NCBI Taxonomy" id="97084"/>
    <lineage>
        <taxon>Bacteria</taxon>
        <taxon>Pseudomonadati</taxon>
        <taxon>Bdellovibrionota</taxon>
        <taxon>Bacteriovoracia</taxon>
        <taxon>Bacteriovoracales</taxon>
        <taxon>Halobacteriovoraceae</taxon>
        <taxon>Halobacteriovorax</taxon>
    </lineage>
</organism>
<protein>
    <submittedName>
        <fullName evidence="6">Oligopeptide ABC transporter ATP-binding protein OppF</fullName>
    </submittedName>
</protein>
<dbReference type="InterPro" id="IPR017871">
    <property type="entry name" value="ABC_transporter-like_CS"/>
</dbReference>
<sequence length="311" mass="34585">MILEVKDLKKHYPVKKSYKETKMVKALDGVSFSVAKQKTLGIVGESGCGKSTLAKSLMALEERSGGQINYEGSDMHSLNSKEFKSAIQMIFQDPYSSLNPRKKAWQLISEPLLINTDLSKKECFDRSVELMTKVGLRPEMAERYPHMFSGGQRQRLGIARALALHPKILICDEPVSALDVSIQAQVLNLLMELQDELGLTYLFISHDLHVVNHISDEILVMYLGKIVEYGTREKVFDQSLHPYTKALIASSPSVDSKGDKGPPISGELPSPLNPPTGCAFHKRCPIATQRCSEVEPLLEEKNGRMVACLEV</sequence>
<evidence type="ECO:0000313" key="7">
    <source>
        <dbReference type="Proteomes" id="UP000196531"/>
    </source>
</evidence>
<evidence type="ECO:0000256" key="4">
    <source>
        <dbReference type="ARBA" id="ARBA00022840"/>
    </source>
</evidence>
<dbReference type="InterPro" id="IPR050319">
    <property type="entry name" value="ABC_transp_ATP-bind"/>
</dbReference>
<dbReference type="EMBL" id="MAAO01000006">
    <property type="protein sequence ID" value="OUR96669.1"/>
    <property type="molecule type" value="Genomic_DNA"/>
</dbReference>
<dbReference type="InterPro" id="IPR003439">
    <property type="entry name" value="ABC_transporter-like_ATP-bd"/>
</dbReference>
<keyword evidence="3" id="KW-0547">Nucleotide-binding</keyword>
<dbReference type="GO" id="GO:0055085">
    <property type="term" value="P:transmembrane transport"/>
    <property type="evidence" value="ECO:0007669"/>
    <property type="project" value="UniProtKB-ARBA"/>
</dbReference>
<proteinExistence type="inferred from homology"/>
<dbReference type="GO" id="GO:0016887">
    <property type="term" value="F:ATP hydrolysis activity"/>
    <property type="evidence" value="ECO:0007669"/>
    <property type="project" value="InterPro"/>
</dbReference>
<dbReference type="InterPro" id="IPR003593">
    <property type="entry name" value="AAA+_ATPase"/>
</dbReference>
<dbReference type="Pfam" id="PF00005">
    <property type="entry name" value="ABC_tran"/>
    <property type="match status" value="1"/>
</dbReference>
<feature type="domain" description="ABC transporter" evidence="5">
    <location>
        <begin position="3"/>
        <end position="248"/>
    </location>
</feature>
<dbReference type="AlphaFoldDB" id="A0A1Y5FCJ9"/>
<dbReference type="NCBIfam" id="NF008453">
    <property type="entry name" value="PRK11308.1"/>
    <property type="match status" value="1"/>
</dbReference>